<dbReference type="GeneID" id="19333362"/>
<dbReference type="HOGENOM" id="CLU_007080_1_0_1"/>
<feature type="compositionally biased region" description="Basic and acidic residues" evidence="1">
    <location>
        <begin position="1071"/>
        <end position="1087"/>
    </location>
</feature>
<feature type="compositionally biased region" description="Acidic residues" evidence="1">
    <location>
        <begin position="215"/>
        <end position="230"/>
    </location>
</feature>
<proteinExistence type="predicted"/>
<feature type="domain" description="MINDY deubiquitinase" evidence="2">
    <location>
        <begin position="512"/>
        <end position="812"/>
    </location>
</feature>
<evidence type="ECO:0000313" key="4">
    <source>
        <dbReference type="Proteomes" id="UP000016932"/>
    </source>
</evidence>
<feature type="compositionally biased region" description="Polar residues" evidence="1">
    <location>
        <begin position="488"/>
        <end position="501"/>
    </location>
</feature>
<sequence length="1098" mass="119018">MSSMRSLSAILRSGNFAAGAHSAFGSVGKVRPAPRSPQRTESTQPHQTLSGCAALVLHEYASLLRALGWSPRIMYPLILAPGVGDGNHFANQPRLAHTSFTCDPGNPTDARQARAHAASDILFTPSATVNSCRHSQAIMVTRKPVAPAVDTAQASASKGGAPPYPTTPTSGEPNTTSSVYSEDLKTSPAFDLIDMQEARTKKRRDSDVSSHGTWDSDDTDGEDDEKDDFVEVPKPLQLRSSQQNIKDEAKKEPELPPILRPGPATATAAAALGTKNEQQKYREEAQSNPWQLESNNPYNKQNGLVESSSHTSNENSQPGGLWQQPAHAPPHPPSQAPPPPPAPAELPAVRSPTEELAQMQLEAGPLATPSYEIAETLPVPAQGQPPLAPVSHTSQALHASNPWAEDKGQQPPPPQKEALPPSHPQQPPSGAPYPEDDYLPPPGPLPQPQPQHQYAPPPAPQPAHSPGPLIDHAEPSAPQQPPPISTHIPASTSQESAPESPNTRDRRQRSEHYQIKHVNWLDNGKLRQAPVITQNLNGPCPLLALVNALVLSTPPDLDTALIEALRTREQVSLGLLLDAVFDELMSGRRGETAHQLPDVSELYSFLLALHTGMNVNPRFVTPVQAPRGSFDGHPAAMNSVHPIERAQNKPGCFEETREMRLYSTFNIPLIHGWTAPRGTPAYDAFERSAPTFEDAQNIQFAEAELEDKLRAEGLSFQEQQTLEDIQTIKSFLQNWPTQLTDHGLETISQSLLPGQTAILFRNDHFSTLYKEPKHGALMTLVTDAGYSSHAEIVWESLVDVNGAASEYFSGDFRSVSHGQDSRLNQGNSGGGNEGWQTVQRRTQRQQTSDAEVPPPLPGPRPHSRTPNEDLGASTAGTGQRTASEQEDHDLALALQLQEEEEDQQRQLDARRRREQELSEQFLSTESNGEQRPAIPPRRNQHRSPRGSSTNIPVSQRPSGPAGRPPVHRPGQSSDPDAPPSYEQSASDRPYRPAGATAPPTQGNPLNTLDHLRRTSAHAQQSSTSVNSTSGHGRRQSQNNRVPRRQSGMGSNGVPNGPAPPYGRVQGAANLKDTEERRMGCGKAKESTCNDIHGVMSDG</sequence>
<feature type="compositionally biased region" description="Low complexity" evidence="1">
    <location>
        <begin position="836"/>
        <end position="847"/>
    </location>
</feature>
<evidence type="ECO:0000313" key="3">
    <source>
        <dbReference type="EMBL" id="EME81748.1"/>
    </source>
</evidence>
<dbReference type="AlphaFoldDB" id="M3AXE6"/>
<feature type="compositionally biased region" description="Polar residues" evidence="1">
    <location>
        <begin position="37"/>
        <end position="47"/>
    </location>
</feature>
<dbReference type="GO" id="GO:0071944">
    <property type="term" value="C:cell periphery"/>
    <property type="evidence" value="ECO:0007669"/>
    <property type="project" value="TreeGrafter"/>
</dbReference>
<dbReference type="GO" id="GO:0004843">
    <property type="term" value="F:cysteine-type deubiquitinase activity"/>
    <property type="evidence" value="ECO:0007669"/>
    <property type="project" value="InterPro"/>
</dbReference>
<feature type="compositionally biased region" description="Pro residues" evidence="1">
    <location>
        <begin position="327"/>
        <end position="344"/>
    </location>
</feature>
<organism evidence="3 4">
    <name type="scientific">Pseudocercospora fijiensis (strain CIRAD86)</name>
    <name type="common">Black leaf streak disease fungus</name>
    <name type="synonym">Mycosphaerella fijiensis</name>
    <dbReference type="NCBI Taxonomy" id="383855"/>
    <lineage>
        <taxon>Eukaryota</taxon>
        <taxon>Fungi</taxon>
        <taxon>Dikarya</taxon>
        <taxon>Ascomycota</taxon>
        <taxon>Pezizomycotina</taxon>
        <taxon>Dothideomycetes</taxon>
        <taxon>Dothideomycetidae</taxon>
        <taxon>Mycosphaerellales</taxon>
        <taxon>Mycosphaerellaceae</taxon>
        <taxon>Pseudocercospora</taxon>
    </lineage>
</organism>
<feature type="compositionally biased region" description="Basic and acidic residues" evidence="1">
    <location>
        <begin position="196"/>
        <end position="208"/>
    </location>
</feature>
<dbReference type="Proteomes" id="UP000016932">
    <property type="component" value="Unassembled WGS sequence"/>
</dbReference>
<dbReference type="eggNOG" id="KOG2427">
    <property type="taxonomic scope" value="Eukaryota"/>
</dbReference>
<dbReference type="STRING" id="383855.M3AXE6"/>
<accession>M3AXE6</accession>
<dbReference type="GO" id="GO:1990380">
    <property type="term" value="F:K48-linked deubiquitinase activity"/>
    <property type="evidence" value="ECO:0007669"/>
    <property type="project" value="InterPro"/>
</dbReference>
<dbReference type="KEGG" id="pfj:MYCFIDRAFT_175326"/>
<dbReference type="GO" id="GO:0071108">
    <property type="term" value="P:protein K48-linked deubiquitination"/>
    <property type="evidence" value="ECO:0007669"/>
    <property type="project" value="TreeGrafter"/>
</dbReference>
<feature type="compositionally biased region" description="Polar residues" evidence="1">
    <location>
        <begin position="945"/>
        <end position="957"/>
    </location>
</feature>
<feature type="compositionally biased region" description="Polar residues" evidence="1">
    <location>
        <begin position="1016"/>
        <end position="1040"/>
    </location>
</feature>
<dbReference type="InterPro" id="IPR007518">
    <property type="entry name" value="MINDY"/>
</dbReference>
<feature type="region of interest" description="Disordered" evidence="1">
    <location>
        <begin position="27"/>
        <end position="47"/>
    </location>
</feature>
<gene>
    <name evidence="3" type="ORF">MYCFIDRAFT_175326</name>
</gene>
<evidence type="ECO:0000256" key="1">
    <source>
        <dbReference type="SAM" id="MobiDB-lite"/>
    </source>
</evidence>
<feature type="region of interest" description="Disordered" evidence="1">
    <location>
        <begin position="816"/>
        <end position="886"/>
    </location>
</feature>
<feature type="region of interest" description="Disordered" evidence="1">
    <location>
        <begin position="898"/>
        <end position="1098"/>
    </location>
</feature>
<feature type="compositionally biased region" description="Basic and acidic residues" evidence="1">
    <location>
        <begin position="903"/>
        <end position="916"/>
    </location>
</feature>
<dbReference type="EMBL" id="KB446559">
    <property type="protein sequence ID" value="EME81748.1"/>
    <property type="molecule type" value="Genomic_DNA"/>
</dbReference>
<name>M3AXE6_PSEFD</name>
<evidence type="ECO:0000259" key="2">
    <source>
        <dbReference type="Pfam" id="PF04424"/>
    </source>
</evidence>
<feature type="compositionally biased region" description="Polar residues" evidence="1">
    <location>
        <begin position="167"/>
        <end position="180"/>
    </location>
</feature>
<feature type="compositionally biased region" description="Polar residues" evidence="1">
    <location>
        <begin position="816"/>
        <end position="826"/>
    </location>
</feature>
<feature type="compositionally biased region" description="Polar residues" evidence="1">
    <location>
        <begin position="918"/>
        <end position="929"/>
    </location>
</feature>
<dbReference type="Pfam" id="PF04424">
    <property type="entry name" value="MINDY_DUB"/>
    <property type="match status" value="1"/>
</dbReference>
<feature type="compositionally biased region" description="Basic and acidic residues" evidence="1">
    <location>
        <begin position="245"/>
        <end position="254"/>
    </location>
</feature>
<dbReference type="PANTHER" id="PTHR18063">
    <property type="entry name" value="NF-E2 INDUCIBLE PROTEIN"/>
    <property type="match status" value="1"/>
</dbReference>
<feature type="compositionally biased region" description="Pro residues" evidence="1">
    <location>
        <begin position="439"/>
        <end position="465"/>
    </location>
</feature>
<protein>
    <recommendedName>
        <fullName evidence="2">MINDY deubiquitinase domain-containing protein</fullName>
    </recommendedName>
</protein>
<keyword evidence="4" id="KW-1185">Reference proteome</keyword>
<feature type="compositionally biased region" description="Pro residues" evidence="1">
    <location>
        <begin position="410"/>
        <end position="431"/>
    </location>
</feature>
<dbReference type="GO" id="GO:0005829">
    <property type="term" value="C:cytosol"/>
    <property type="evidence" value="ECO:0007669"/>
    <property type="project" value="TreeGrafter"/>
</dbReference>
<feature type="region of interest" description="Disordered" evidence="1">
    <location>
        <begin position="150"/>
        <end position="510"/>
    </location>
</feature>
<reference evidence="3 4" key="1">
    <citation type="journal article" date="2012" name="PLoS Pathog.">
        <title>Diverse lifestyles and strategies of plant pathogenesis encoded in the genomes of eighteen Dothideomycetes fungi.</title>
        <authorList>
            <person name="Ohm R.A."/>
            <person name="Feau N."/>
            <person name="Henrissat B."/>
            <person name="Schoch C.L."/>
            <person name="Horwitz B.A."/>
            <person name="Barry K.W."/>
            <person name="Condon B.J."/>
            <person name="Copeland A.C."/>
            <person name="Dhillon B."/>
            <person name="Glaser F."/>
            <person name="Hesse C.N."/>
            <person name="Kosti I."/>
            <person name="LaButti K."/>
            <person name="Lindquist E.A."/>
            <person name="Lucas S."/>
            <person name="Salamov A.A."/>
            <person name="Bradshaw R.E."/>
            <person name="Ciuffetti L."/>
            <person name="Hamelin R.C."/>
            <person name="Kema G.H.J."/>
            <person name="Lawrence C."/>
            <person name="Scott J.A."/>
            <person name="Spatafora J.W."/>
            <person name="Turgeon B.G."/>
            <person name="de Wit P.J.G.M."/>
            <person name="Zhong S."/>
            <person name="Goodwin S.B."/>
            <person name="Grigoriev I.V."/>
        </authorList>
    </citation>
    <scope>NUCLEOTIDE SEQUENCE [LARGE SCALE GENOMIC DNA]</scope>
    <source>
        <strain evidence="3 4">CIRAD86</strain>
    </source>
</reference>
<dbReference type="OrthoDB" id="10261212at2759"/>
<feature type="compositionally biased region" description="Polar residues" evidence="1">
    <location>
        <begin position="286"/>
        <end position="318"/>
    </location>
</feature>
<dbReference type="PANTHER" id="PTHR18063:SF6">
    <property type="entry name" value="UBIQUITIN CARBOXYL-TERMINAL HYDROLASE"/>
    <property type="match status" value="1"/>
</dbReference>
<dbReference type="GO" id="GO:0016807">
    <property type="term" value="F:cysteine-type carboxypeptidase activity"/>
    <property type="evidence" value="ECO:0007669"/>
    <property type="project" value="TreeGrafter"/>
</dbReference>
<dbReference type="RefSeq" id="XP_007927318.1">
    <property type="nucleotide sequence ID" value="XM_007929127.1"/>
</dbReference>
<dbReference type="InterPro" id="IPR033979">
    <property type="entry name" value="MINDY_domain"/>
</dbReference>
<dbReference type="VEuPathDB" id="FungiDB:MYCFIDRAFT_175326"/>